<accession>A0A2N6PEA2</accession>
<dbReference type="PANTHER" id="PTHR11067:SF9">
    <property type="entry name" value="INOSINE TRIPHOSPHATE PYROPHOSPHATASE"/>
    <property type="match status" value="1"/>
</dbReference>
<dbReference type="GO" id="GO:0009117">
    <property type="term" value="P:nucleotide metabolic process"/>
    <property type="evidence" value="ECO:0007669"/>
    <property type="project" value="UniProtKB-KW"/>
</dbReference>
<evidence type="ECO:0000313" key="12">
    <source>
        <dbReference type="EMBL" id="PMB97022.1"/>
    </source>
</evidence>
<dbReference type="GO" id="GO:0036220">
    <property type="term" value="F:ITP diphosphatase activity"/>
    <property type="evidence" value="ECO:0007669"/>
    <property type="project" value="UniProtKB-UniRule"/>
</dbReference>
<dbReference type="HAMAP" id="MF_01405">
    <property type="entry name" value="Non_canon_purine_NTPase"/>
    <property type="match status" value="1"/>
</dbReference>
<dbReference type="NCBIfam" id="TIGR00042">
    <property type="entry name" value="RdgB/HAM1 family non-canonical purine NTP pyrophosphatase"/>
    <property type="match status" value="1"/>
</dbReference>
<dbReference type="Gene3D" id="3.90.950.10">
    <property type="match status" value="1"/>
</dbReference>
<proteinExistence type="inferred from homology"/>
<dbReference type="Pfam" id="PF01725">
    <property type="entry name" value="Ham1p_like"/>
    <property type="match status" value="1"/>
</dbReference>
<dbReference type="CDD" id="cd00515">
    <property type="entry name" value="HAM1"/>
    <property type="match status" value="1"/>
</dbReference>
<sequence>MFERIVIATRNEGKRKELEEILRDVLDLPVTVLTAADVDLPEVVEDGVTFAANAELKARSAAAHTGLPAIADDSGLAVDVLGGAPGIFSARWSGRHGDDVANYELLLAQLADVPDEHRQAAFCCAAVFIDPNEGPAPEAVVAEGRMTGRLGREPIGEHGFGYDPIFHPDGHDITAAQLSAGEKNAISHRGKALRSLAQLLAARSAGS</sequence>
<organism evidence="12 13">
    <name type="scientific">Brevibacterium luteolum</name>
    <dbReference type="NCBI Taxonomy" id="199591"/>
    <lineage>
        <taxon>Bacteria</taxon>
        <taxon>Bacillati</taxon>
        <taxon>Actinomycetota</taxon>
        <taxon>Actinomycetes</taxon>
        <taxon>Micrococcales</taxon>
        <taxon>Brevibacteriaceae</taxon>
        <taxon>Brevibacterium</taxon>
    </lineage>
</organism>
<keyword evidence="7 10" id="KW-0546">Nucleotide metabolism</keyword>
<feature type="binding site" evidence="10">
    <location>
        <begin position="9"/>
        <end position="14"/>
    </location>
    <ligand>
        <name>substrate</name>
    </ligand>
</feature>
<feature type="binding site" evidence="10">
    <location>
        <begin position="188"/>
        <end position="189"/>
    </location>
    <ligand>
        <name>substrate</name>
    </ligand>
</feature>
<keyword evidence="6 10" id="KW-0460">Magnesium</keyword>
<evidence type="ECO:0000256" key="7">
    <source>
        <dbReference type="ARBA" id="ARBA00023080"/>
    </source>
</evidence>
<dbReference type="GO" id="GO:0017111">
    <property type="term" value="F:ribonucleoside triphosphate phosphatase activity"/>
    <property type="evidence" value="ECO:0007669"/>
    <property type="project" value="InterPro"/>
</dbReference>
<comment type="catalytic activity">
    <reaction evidence="9 10">
        <text>XTP + H2O = XMP + diphosphate + H(+)</text>
        <dbReference type="Rhea" id="RHEA:28610"/>
        <dbReference type="ChEBI" id="CHEBI:15377"/>
        <dbReference type="ChEBI" id="CHEBI:15378"/>
        <dbReference type="ChEBI" id="CHEBI:33019"/>
        <dbReference type="ChEBI" id="CHEBI:57464"/>
        <dbReference type="ChEBI" id="CHEBI:61314"/>
        <dbReference type="EC" id="3.6.1.66"/>
    </reaction>
</comment>
<dbReference type="GO" id="GO:0046872">
    <property type="term" value="F:metal ion binding"/>
    <property type="evidence" value="ECO:0007669"/>
    <property type="project" value="UniProtKB-KW"/>
</dbReference>
<dbReference type="GO" id="GO:0000166">
    <property type="term" value="F:nucleotide binding"/>
    <property type="evidence" value="ECO:0007669"/>
    <property type="project" value="UniProtKB-KW"/>
</dbReference>
<dbReference type="GO" id="GO:0009146">
    <property type="term" value="P:purine nucleoside triphosphate catabolic process"/>
    <property type="evidence" value="ECO:0007669"/>
    <property type="project" value="UniProtKB-UniRule"/>
</dbReference>
<dbReference type="SUPFAM" id="SSF52972">
    <property type="entry name" value="ITPase-like"/>
    <property type="match status" value="1"/>
</dbReference>
<evidence type="ECO:0000256" key="4">
    <source>
        <dbReference type="ARBA" id="ARBA00022741"/>
    </source>
</evidence>
<dbReference type="InterPro" id="IPR020922">
    <property type="entry name" value="dITP/XTP_pyrophosphatase"/>
</dbReference>
<dbReference type="RefSeq" id="WP_102163162.1">
    <property type="nucleotide sequence ID" value="NZ_PNFZ01000011.1"/>
</dbReference>
<name>A0A2N6PEA2_9MICO</name>
<dbReference type="GO" id="GO:0005829">
    <property type="term" value="C:cytosol"/>
    <property type="evidence" value="ECO:0007669"/>
    <property type="project" value="TreeGrafter"/>
</dbReference>
<dbReference type="InterPro" id="IPR002637">
    <property type="entry name" value="RdgB/HAM1"/>
</dbReference>
<comment type="caution">
    <text evidence="12">The sequence shown here is derived from an EMBL/GenBank/DDBJ whole genome shotgun (WGS) entry which is preliminary data.</text>
</comment>
<dbReference type="InterPro" id="IPR029001">
    <property type="entry name" value="ITPase-like_fam"/>
</dbReference>
<evidence type="ECO:0000313" key="13">
    <source>
        <dbReference type="Proteomes" id="UP000235703"/>
    </source>
</evidence>
<evidence type="ECO:0000256" key="6">
    <source>
        <dbReference type="ARBA" id="ARBA00022842"/>
    </source>
</evidence>
<dbReference type="GO" id="GO:0036222">
    <property type="term" value="F:XTP diphosphatase activity"/>
    <property type="evidence" value="ECO:0007669"/>
    <property type="project" value="UniProtKB-UniRule"/>
</dbReference>
<feature type="binding site" evidence="10">
    <location>
        <position position="74"/>
    </location>
    <ligand>
        <name>substrate</name>
    </ligand>
</feature>
<keyword evidence="4 10" id="KW-0547">Nucleotide-binding</keyword>
<dbReference type="AlphaFoldDB" id="A0A2N6PEA2"/>
<keyword evidence="13" id="KW-1185">Reference proteome</keyword>
<comment type="catalytic activity">
    <reaction evidence="8 10">
        <text>dITP + H2O = dIMP + diphosphate + H(+)</text>
        <dbReference type="Rhea" id="RHEA:28342"/>
        <dbReference type="ChEBI" id="CHEBI:15377"/>
        <dbReference type="ChEBI" id="CHEBI:15378"/>
        <dbReference type="ChEBI" id="CHEBI:33019"/>
        <dbReference type="ChEBI" id="CHEBI:61194"/>
        <dbReference type="ChEBI" id="CHEBI:61382"/>
        <dbReference type="EC" id="3.6.1.66"/>
    </reaction>
</comment>
<feature type="active site" description="Proton acceptor" evidence="10">
    <location>
        <position position="73"/>
    </location>
</feature>
<dbReference type="FunFam" id="3.90.950.10:FF:000001">
    <property type="entry name" value="dITP/XTP pyrophosphatase"/>
    <property type="match status" value="1"/>
</dbReference>
<evidence type="ECO:0000256" key="1">
    <source>
        <dbReference type="ARBA" id="ARBA00008023"/>
    </source>
</evidence>
<evidence type="ECO:0000256" key="5">
    <source>
        <dbReference type="ARBA" id="ARBA00022801"/>
    </source>
</evidence>
<evidence type="ECO:0000256" key="11">
    <source>
        <dbReference type="RuleBase" id="RU003781"/>
    </source>
</evidence>
<feature type="binding site" evidence="10">
    <location>
        <begin position="160"/>
        <end position="163"/>
    </location>
    <ligand>
        <name>substrate</name>
    </ligand>
</feature>
<comment type="similarity">
    <text evidence="1 10 11">Belongs to the HAM1 NTPase family.</text>
</comment>
<dbReference type="EMBL" id="PNFZ01000011">
    <property type="protein sequence ID" value="PMB97022.1"/>
    <property type="molecule type" value="Genomic_DNA"/>
</dbReference>
<reference evidence="12 13" key="1">
    <citation type="submission" date="2017-09" db="EMBL/GenBank/DDBJ databases">
        <title>Bacterial strain isolated from the female urinary microbiota.</title>
        <authorList>
            <person name="Thomas-White K."/>
            <person name="Kumar N."/>
            <person name="Forster S."/>
            <person name="Putonti C."/>
            <person name="Lawley T."/>
            <person name="Wolfe A.J."/>
        </authorList>
    </citation>
    <scope>NUCLEOTIDE SEQUENCE [LARGE SCALE GENOMIC DNA]</scope>
    <source>
        <strain evidence="12 13">UMB0680</strain>
    </source>
</reference>
<dbReference type="OrthoDB" id="9807456at2"/>
<evidence type="ECO:0000256" key="2">
    <source>
        <dbReference type="ARBA" id="ARBA00011738"/>
    </source>
</evidence>
<dbReference type="EC" id="3.6.1.66" evidence="10"/>
<evidence type="ECO:0000256" key="10">
    <source>
        <dbReference type="HAMAP-Rule" id="MF_01405"/>
    </source>
</evidence>
<keyword evidence="3 10" id="KW-0479">Metal-binding</keyword>
<comment type="caution">
    <text evidence="10">Lacks conserved residue(s) required for the propagation of feature annotation.</text>
</comment>
<comment type="catalytic activity">
    <reaction evidence="10">
        <text>ITP + H2O = IMP + diphosphate + H(+)</text>
        <dbReference type="Rhea" id="RHEA:29399"/>
        <dbReference type="ChEBI" id="CHEBI:15377"/>
        <dbReference type="ChEBI" id="CHEBI:15378"/>
        <dbReference type="ChEBI" id="CHEBI:33019"/>
        <dbReference type="ChEBI" id="CHEBI:58053"/>
        <dbReference type="ChEBI" id="CHEBI:61402"/>
        <dbReference type="EC" id="3.6.1.66"/>
    </reaction>
</comment>
<comment type="function">
    <text evidence="10">Pyrophosphatase that catalyzes the hydrolysis of nucleoside triphosphates to their monophosphate derivatives, with a high preference for the non-canonical purine nucleotides XTP (xanthosine triphosphate), dITP (deoxyinosine triphosphate) and ITP. Seems to function as a house-cleaning enzyme that removes non-canonical purine nucleotides from the nucleotide pool, thus preventing their incorporation into DNA/RNA and avoiding chromosomal lesions.</text>
</comment>
<evidence type="ECO:0000256" key="8">
    <source>
        <dbReference type="ARBA" id="ARBA00051875"/>
    </source>
</evidence>
<protein>
    <recommendedName>
        <fullName evidence="10">dITP/XTP pyrophosphatase</fullName>
        <ecNumber evidence="10">3.6.1.66</ecNumber>
    </recommendedName>
    <alternativeName>
        <fullName evidence="10">Non-canonical purine NTP pyrophosphatase</fullName>
    </alternativeName>
    <alternativeName>
        <fullName evidence="10">Non-standard purine NTP pyrophosphatase</fullName>
    </alternativeName>
    <alternativeName>
        <fullName evidence="10">Nucleoside-triphosphate diphosphatase</fullName>
    </alternativeName>
    <alternativeName>
        <fullName evidence="10">Nucleoside-triphosphate pyrophosphatase</fullName>
        <shortName evidence="10">NTPase</shortName>
    </alternativeName>
</protein>
<comment type="subunit">
    <text evidence="2 10">Homodimer.</text>
</comment>
<evidence type="ECO:0000256" key="3">
    <source>
        <dbReference type="ARBA" id="ARBA00022723"/>
    </source>
</evidence>
<feature type="binding site" evidence="10">
    <location>
        <position position="183"/>
    </location>
    <ligand>
        <name>substrate</name>
    </ligand>
</feature>
<feature type="binding site" evidence="10">
    <location>
        <position position="73"/>
    </location>
    <ligand>
        <name>Mg(2+)</name>
        <dbReference type="ChEBI" id="CHEBI:18420"/>
    </ligand>
</feature>
<keyword evidence="5 10" id="KW-0378">Hydrolase</keyword>
<evidence type="ECO:0000256" key="9">
    <source>
        <dbReference type="ARBA" id="ARBA00052017"/>
    </source>
</evidence>
<dbReference type="PANTHER" id="PTHR11067">
    <property type="entry name" value="INOSINE TRIPHOSPHATE PYROPHOSPHATASE/HAM1 PROTEIN"/>
    <property type="match status" value="1"/>
</dbReference>
<gene>
    <name evidence="12" type="primary">rdgB</name>
    <name evidence="12" type="ORF">CJ198_13655</name>
</gene>
<dbReference type="Proteomes" id="UP000235703">
    <property type="component" value="Unassembled WGS sequence"/>
</dbReference>
<comment type="cofactor">
    <cofactor evidence="10">
        <name>Mg(2+)</name>
        <dbReference type="ChEBI" id="CHEBI:18420"/>
    </cofactor>
    <text evidence="10">Binds 1 Mg(2+) ion per subunit.</text>
</comment>
<dbReference type="GO" id="GO:0035870">
    <property type="term" value="F:dITP diphosphatase activity"/>
    <property type="evidence" value="ECO:0007669"/>
    <property type="project" value="UniProtKB-UniRule"/>
</dbReference>